<feature type="domain" description="Peptidase S54 rhomboid" evidence="6">
    <location>
        <begin position="60"/>
        <end position="194"/>
    </location>
</feature>
<keyword evidence="4 5" id="KW-0472">Membrane</keyword>
<dbReference type="EC" id="3.4.21.105" evidence="7"/>
<dbReference type="GO" id="GO:0006508">
    <property type="term" value="P:proteolysis"/>
    <property type="evidence" value="ECO:0007669"/>
    <property type="project" value="UniProtKB-KW"/>
</dbReference>
<gene>
    <name evidence="7" type="ORF">K4G66_05120</name>
</gene>
<evidence type="ECO:0000256" key="5">
    <source>
        <dbReference type="SAM" id="Phobius"/>
    </source>
</evidence>
<evidence type="ECO:0000256" key="2">
    <source>
        <dbReference type="ARBA" id="ARBA00022692"/>
    </source>
</evidence>
<comment type="subcellular location">
    <subcellularLocation>
        <location evidence="1">Membrane</location>
        <topology evidence="1">Multi-pass membrane protein</topology>
    </subcellularLocation>
</comment>
<protein>
    <submittedName>
        <fullName evidence="7">Rhomboid family intramembrane serine protease</fullName>
        <ecNumber evidence="7">3.4.21.105</ecNumber>
    </submittedName>
</protein>
<proteinExistence type="predicted"/>
<dbReference type="InterPro" id="IPR022764">
    <property type="entry name" value="Peptidase_S54_rhomboid_dom"/>
</dbReference>
<dbReference type="GO" id="GO:0004252">
    <property type="term" value="F:serine-type endopeptidase activity"/>
    <property type="evidence" value="ECO:0007669"/>
    <property type="project" value="InterPro"/>
</dbReference>
<evidence type="ECO:0000256" key="3">
    <source>
        <dbReference type="ARBA" id="ARBA00022989"/>
    </source>
</evidence>
<feature type="transmembrane region" description="Helical" evidence="5">
    <location>
        <begin position="122"/>
        <end position="141"/>
    </location>
</feature>
<keyword evidence="7" id="KW-0378">Hydrolase</keyword>
<dbReference type="Pfam" id="PF01694">
    <property type="entry name" value="Rhomboid"/>
    <property type="match status" value="1"/>
</dbReference>
<dbReference type="InterPro" id="IPR035952">
    <property type="entry name" value="Rhomboid-like_sf"/>
</dbReference>
<name>A0AA49GU61_9BACT</name>
<evidence type="ECO:0000313" key="7">
    <source>
        <dbReference type="EMBL" id="WKN38084.1"/>
    </source>
</evidence>
<dbReference type="GO" id="GO:0016020">
    <property type="term" value="C:membrane"/>
    <property type="evidence" value="ECO:0007669"/>
    <property type="project" value="UniProtKB-SubCell"/>
</dbReference>
<evidence type="ECO:0000256" key="4">
    <source>
        <dbReference type="ARBA" id="ARBA00023136"/>
    </source>
</evidence>
<evidence type="ECO:0000256" key="1">
    <source>
        <dbReference type="ARBA" id="ARBA00004141"/>
    </source>
</evidence>
<dbReference type="SUPFAM" id="SSF144091">
    <property type="entry name" value="Rhomboid-like"/>
    <property type="match status" value="1"/>
</dbReference>
<accession>A0AA49GU61</accession>
<keyword evidence="7" id="KW-0645">Protease</keyword>
<reference evidence="7" key="1">
    <citation type="journal article" date="2023" name="Comput. Struct. Biotechnol. J.">
        <title>Discovery of a novel marine Bacteroidetes with a rich repertoire of carbohydrate-active enzymes.</title>
        <authorList>
            <person name="Chen B."/>
            <person name="Liu G."/>
            <person name="Chen Q."/>
            <person name="Wang H."/>
            <person name="Liu L."/>
            <person name="Tang K."/>
        </authorList>
    </citation>
    <scope>NUCLEOTIDE SEQUENCE</scope>
    <source>
        <strain evidence="7">TK19036</strain>
    </source>
</reference>
<feature type="transmembrane region" description="Helical" evidence="5">
    <location>
        <begin position="148"/>
        <end position="166"/>
    </location>
</feature>
<organism evidence="7">
    <name type="scientific">Roseihalotalea indica</name>
    <dbReference type="NCBI Taxonomy" id="2867963"/>
    <lineage>
        <taxon>Bacteria</taxon>
        <taxon>Pseudomonadati</taxon>
        <taxon>Bacteroidota</taxon>
        <taxon>Cytophagia</taxon>
        <taxon>Cytophagales</taxon>
        <taxon>Catalimonadaceae</taxon>
        <taxon>Roseihalotalea</taxon>
    </lineage>
</organism>
<dbReference type="Gene3D" id="1.20.1540.10">
    <property type="entry name" value="Rhomboid-like"/>
    <property type="match status" value="1"/>
</dbReference>
<evidence type="ECO:0000259" key="6">
    <source>
        <dbReference type="Pfam" id="PF01694"/>
    </source>
</evidence>
<dbReference type="EMBL" id="CP120682">
    <property type="protein sequence ID" value="WKN38084.1"/>
    <property type="molecule type" value="Genomic_DNA"/>
</dbReference>
<reference evidence="7" key="2">
    <citation type="journal article" date="2024" name="Antonie Van Leeuwenhoek">
        <title>Roseihalotalea indica gen. nov., sp. nov., a halophilic Bacteroidetes from mesopelagic Southwest Indian Ocean with higher carbohydrate metabolic potential.</title>
        <authorList>
            <person name="Chen B."/>
            <person name="Zhang M."/>
            <person name="Lin D."/>
            <person name="Ye J."/>
            <person name="Tang K."/>
        </authorList>
    </citation>
    <scope>NUCLEOTIDE SEQUENCE</scope>
    <source>
        <strain evidence="7">TK19036</strain>
    </source>
</reference>
<feature type="transmembrane region" description="Helical" evidence="5">
    <location>
        <begin position="72"/>
        <end position="93"/>
    </location>
</feature>
<feature type="transmembrane region" description="Helical" evidence="5">
    <location>
        <begin position="100"/>
        <end position="116"/>
    </location>
</feature>
<feature type="transmembrane region" description="Helical" evidence="5">
    <location>
        <begin position="21"/>
        <end position="52"/>
    </location>
</feature>
<sequence>MKKSNSLSISATDDSKILQRSIFFAISFTVLLWLIRAVEWGASLNLGIFGIFPRSLPGMIGILTGPLVHGTFLHLLSNTFPLIFLLIATFYFYNKIALEVFLWIYLITGFWVWIAARQAYHIGSSGIVYGLAAFLLFSGMFRKDIRSIVVAVAIAFLYNGMIQGLFPDPDHQEVSWESHLLGSAAGVFCSFYFRGSSPIIAPTEERSKNNVEPVLFSENINHTFQKHNSFTSTSYTYNYRLQVSDDQKIANVLIIGEEDSSIASEI</sequence>
<dbReference type="AlphaFoldDB" id="A0AA49GU61"/>
<keyword evidence="3 5" id="KW-1133">Transmembrane helix</keyword>
<keyword evidence="2 5" id="KW-0812">Transmembrane</keyword>